<evidence type="ECO:0000313" key="2">
    <source>
        <dbReference type="EMBL" id="CAB4132526.1"/>
    </source>
</evidence>
<dbReference type="EMBL" id="LR797327">
    <property type="protein sequence ID" value="CAB4202476.1"/>
    <property type="molecule type" value="Genomic_DNA"/>
</dbReference>
<evidence type="ECO:0000313" key="1">
    <source>
        <dbReference type="EMBL" id="CAB4127057.1"/>
    </source>
</evidence>
<dbReference type="EMBL" id="LR798228">
    <property type="protein sequence ID" value="CAB5207278.1"/>
    <property type="molecule type" value="Genomic_DNA"/>
</dbReference>
<evidence type="ECO:0000313" key="3">
    <source>
        <dbReference type="EMBL" id="CAB4202476.1"/>
    </source>
</evidence>
<gene>
    <name evidence="3" type="ORF">UFOVP1363_13</name>
    <name evidence="4" type="ORF">UFOVP179_47</name>
    <name evidence="2" type="ORF">UFOVP260_32</name>
    <name evidence="1" type="ORF">UFOVP85_30</name>
</gene>
<sequence length="239" mass="23974">MTTNNNVNTSLSGQTGTGNFVGATSPTLITPALGTPSSGTLTSCTGLPAGTGISGLGTNIATALEQNANGSGAISLTTSPTFVTPTLGVATATSINFGGSSLANYVSTTYWTPTFDFVTAGNLSVNYSNQTAYYATIGSILFYTFVMQFTPTFSTASGQAQIVGLPVNNASCYCVGTLDPIAGFTFTGSNKYAGTTSSVGSGVLIIFQAGAGGTPTYATTTSFTSGTSTQLSGSGFYFI</sequence>
<dbReference type="EMBL" id="LR796260">
    <property type="protein sequence ID" value="CAB4132526.1"/>
    <property type="molecule type" value="Genomic_DNA"/>
</dbReference>
<evidence type="ECO:0000313" key="4">
    <source>
        <dbReference type="EMBL" id="CAB5207278.1"/>
    </source>
</evidence>
<name>A0A6J5S4M7_9CAUD</name>
<proteinExistence type="predicted"/>
<organism evidence="3">
    <name type="scientific">uncultured Caudovirales phage</name>
    <dbReference type="NCBI Taxonomy" id="2100421"/>
    <lineage>
        <taxon>Viruses</taxon>
        <taxon>Duplodnaviria</taxon>
        <taxon>Heunggongvirae</taxon>
        <taxon>Uroviricota</taxon>
        <taxon>Caudoviricetes</taxon>
        <taxon>Peduoviridae</taxon>
        <taxon>Maltschvirus</taxon>
        <taxon>Maltschvirus maltsch</taxon>
    </lineage>
</organism>
<reference evidence="3" key="1">
    <citation type="submission" date="2020-05" db="EMBL/GenBank/DDBJ databases">
        <authorList>
            <person name="Chiriac C."/>
            <person name="Salcher M."/>
            <person name="Ghai R."/>
            <person name="Kavagutti S V."/>
        </authorList>
    </citation>
    <scope>NUCLEOTIDE SEQUENCE</scope>
</reference>
<dbReference type="EMBL" id="LR796198">
    <property type="protein sequence ID" value="CAB4127057.1"/>
    <property type="molecule type" value="Genomic_DNA"/>
</dbReference>
<protein>
    <submittedName>
        <fullName evidence="3">Uncharacterized protein</fullName>
    </submittedName>
</protein>
<accession>A0A6J5S4M7</accession>